<dbReference type="PROSITE" id="PS50005">
    <property type="entry name" value="TPR"/>
    <property type="match status" value="1"/>
</dbReference>
<sequence length="214" mass="23408">MSRTLIPAPFCLAPLVAACLVMSPLGAVQAADTAQVPTAEMSTAKPAEPEKLPTRAEKLDTLFAALKRERDAEKARGIAEQIRLEWQDSGSATVNLLMQWAAKAVADSKQPSALDLYDQVIALAPDYVEGWNQRATLHYQMSNYRKSMSDINRVLALEPRHFGALAGMAAILTASGKDELALRAWEQFLAVYPAERKAQEQVGELEEKLAGNRT</sequence>
<dbReference type="GO" id="GO:0016020">
    <property type="term" value="C:membrane"/>
    <property type="evidence" value="ECO:0007669"/>
    <property type="project" value="TreeGrafter"/>
</dbReference>
<keyword evidence="2 3" id="KW-0802">TPR repeat</keyword>
<evidence type="ECO:0008006" key="7">
    <source>
        <dbReference type="Google" id="ProtNLM"/>
    </source>
</evidence>
<keyword evidence="6" id="KW-1185">Reference proteome</keyword>
<accession>A0AA43ZJ39</accession>
<dbReference type="GO" id="GO:0060090">
    <property type="term" value="F:molecular adaptor activity"/>
    <property type="evidence" value="ECO:0007669"/>
    <property type="project" value="TreeGrafter"/>
</dbReference>
<protein>
    <recommendedName>
        <fullName evidence="7">Tetratricopeptide repeat protein</fullName>
    </recommendedName>
</protein>
<dbReference type="GO" id="GO:0006620">
    <property type="term" value="P:post-translational protein targeting to endoplasmic reticulum membrane"/>
    <property type="evidence" value="ECO:0007669"/>
    <property type="project" value="TreeGrafter"/>
</dbReference>
<evidence type="ECO:0000256" key="1">
    <source>
        <dbReference type="ARBA" id="ARBA00022737"/>
    </source>
</evidence>
<dbReference type="SUPFAM" id="SSF48452">
    <property type="entry name" value="TPR-like"/>
    <property type="match status" value="1"/>
</dbReference>
<dbReference type="GO" id="GO:0072380">
    <property type="term" value="C:TRC complex"/>
    <property type="evidence" value="ECO:0007669"/>
    <property type="project" value="TreeGrafter"/>
</dbReference>
<dbReference type="AlphaFoldDB" id="A0AA43ZJ39"/>
<feature type="signal peptide" evidence="4">
    <location>
        <begin position="1"/>
        <end position="30"/>
    </location>
</feature>
<feature type="chain" id="PRO_5041369827" description="Tetratricopeptide repeat protein" evidence="4">
    <location>
        <begin position="31"/>
        <end position="214"/>
    </location>
</feature>
<feature type="repeat" description="TPR" evidence="3">
    <location>
        <begin position="128"/>
        <end position="161"/>
    </location>
</feature>
<evidence type="ECO:0000313" key="6">
    <source>
        <dbReference type="Proteomes" id="UP001155840"/>
    </source>
</evidence>
<evidence type="ECO:0000256" key="2">
    <source>
        <dbReference type="ARBA" id="ARBA00022803"/>
    </source>
</evidence>
<organism evidence="5 6">
    <name type="scientific">Ferranicluibacter rubi</name>
    <dbReference type="NCBI Taxonomy" id="2715133"/>
    <lineage>
        <taxon>Bacteria</taxon>
        <taxon>Pseudomonadati</taxon>
        <taxon>Pseudomonadota</taxon>
        <taxon>Alphaproteobacteria</taxon>
        <taxon>Hyphomicrobiales</taxon>
        <taxon>Rhizobiaceae</taxon>
        <taxon>Ferranicluibacter</taxon>
    </lineage>
</organism>
<keyword evidence="4" id="KW-0732">Signal</keyword>
<proteinExistence type="predicted"/>
<gene>
    <name evidence="5" type="ORF">G8E10_20040</name>
</gene>
<name>A0AA43ZJ39_9HYPH</name>
<evidence type="ECO:0000256" key="3">
    <source>
        <dbReference type="PROSITE-ProRule" id="PRU00339"/>
    </source>
</evidence>
<dbReference type="PANTHER" id="PTHR45831">
    <property type="entry name" value="LD24721P"/>
    <property type="match status" value="1"/>
</dbReference>
<dbReference type="EMBL" id="JAANCM010000012">
    <property type="protein sequence ID" value="NHT77996.1"/>
    <property type="molecule type" value="Genomic_DNA"/>
</dbReference>
<comment type="caution">
    <text evidence="5">The sequence shown here is derived from an EMBL/GenBank/DDBJ whole genome shotgun (WGS) entry which is preliminary data.</text>
</comment>
<dbReference type="PANTHER" id="PTHR45831:SF2">
    <property type="entry name" value="LD24721P"/>
    <property type="match status" value="1"/>
</dbReference>
<dbReference type="InterPro" id="IPR011990">
    <property type="entry name" value="TPR-like_helical_dom_sf"/>
</dbReference>
<dbReference type="InterPro" id="IPR047150">
    <property type="entry name" value="SGT"/>
</dbReference>
<evidence type="ECO:0000313" key="5">
    <source>
        <dbReference type="EMBL" id="NHT77996.1"/>
    </source>
</evidence>
<dbReference type="Proteomes" id="UP001155840">
    <property type="component" value="Unassembled WGS sequence"/>
</dbReference>
<keyword evidence="1" id="KW-0677">Repeat</keyword>
<evidence type="ECO:0000256" key="4">
    <source>
        <dbReference type="SAM" id="SignalP"/>
    </source>
</evidence>
<dbReference type="InterPro" id="IPR019734">
    <property type="entry name" value="TPR_rpt"/>
</dbReference>
<reference evidence="5" key="1">
    <citation type="submission" date="2020-03" db="EMBL/GenBank/DDBJ databases">
        <title>Ferranicluibacter endophyticum gen. nov., sp. nov., a new genus isolated from Rubus ulmifolius Schott. stem.</title>
        <authorList>
            <person name="Roca-Couso R."/>
            <person name="Flores-Felix J.D."/>
            <person name="Igual J.M."/>
            <person name="Rivas R."/>
        </authorList>
    </citation>
    <scope>NUCLEOTIDE SEQUENCE</scope>
    <source>
        <strain evidence="5">CRRU44</strain>
    </source>
</reference>
<dbReference type="PROSITE" id="PS51257">
    <property type="entry name" value="PROKAR_LIPOPROTEIN"/>
    <property type="match status" value="1"/>
</dbReference>
<dbReference type="SMART" id="SM00028">
    <property type="entry name" value="TPR"/>
    <property type="match status" value="3"/>
</dbReference>
<dbReference type="Gene3D" id="1.25.40.10">
    <property type="entry name" value="Tetratricopeptide repeat domain"/>
    <property type="match status" value="1"/>
</dbReference>